<protein>
    <submittedName>
        <fullName evidence="2">Uncharacterized protein</fullName>
    </submittedName>
</protein>
<sequence length="53" mass="6197">MKGGILSEAEPPTKKQKKVKTQNEVNNIEGKLLQRERVLARRKVAKIWRTKRL</sequence>
<organism evidence="2">
    <name type="scientific">Brassica oleracea</name>
    <name type="common">Wild cabbage</name>
    <dbReference type="NCBI Taxonomy" id="3712"/>
    <lineage>
        <taxon>Eukaryota</taxon>
        <taxon>Viridiplantae</taxon>
        <taxon>Streptophyta</taxon>
        <taxon>Embryophyta</taxon>
        <taxon>Tracheophyta</taxon>
        <taxon>Spermatophyta</taxon>
        <taxon>Magnoliopsida</taxon>
        <taxon>eudicotyledons</taxon>
        <taxon>Gunneridae</taxon>
        <taxon>Pentapetalae</taxon>
        <taxon>rosids</taxon>
        <taxon>malvids</taxon>
        <taxon>Brassicales</taxon>
        <taxon>Brassicaceae</taxon>
        <taxon>Brassiceae</taxon>
        <taxon>Brassica</taxon>
    </lineage>
</organism>
<feature type="region of interest" description="Disordered" evidence="1">
    <location>
        <begin position="1"/>
        <end position="23"/>
    </location>
</feature>
<proteinExistence type="predicted"/>
<dbReference type="AlphaFoldDB" id="A0A3P6FT30"/>
<evidence type="ECO:0000256" key="1">
    <source>
        <dbReference type="SAM" id="MobiDB-lite"/>
    </source>
</evidence>
<accession>A0A3P6FT30</accession>
<dbReference type="EMBL" id="LR031879">
    <property type="protein sequence ID" value="VDD55520.1"/>
    <property type="molecule type" value="Genomic_DNA"/>
</dbReference>
<name>A0A3P6FT30_BRAOL</name>
<evidence type="ECO:0000313" key="2">
    <source>
        <dbReference type="EMBL" id="VDD55520.1"/>
    </source>
</evidence>
<gene>
    <name evidence="2" type="ORF">BOLC8T48749H</name>
</gene>
<reference evidence="2" key="1">
    <citation type="submission" date="2018-11" db="EMBL/GenBank/DDBJ databases">
        <authorList>
            <consortium name="Genoscope - CEA"/>
            <person name="William W."/>
        </authorList>
    </citation>
    <scope>NUCLEOTIDE SEQUENCE</scope>
</reference>